<dbReference type="PATRIC" id="fig|1679170.3.peg.5469"/>
<dbReference type="SMART" id="SM00914">
    <property type="entry name" value="IDEAL"/>
    <property type="match status" value="1"/>
</dbReference>
<evidence type="ECO:0000313" key="2">
    <source>
        <dbReference type="EMBL" id="KMY42791.1"/>
    </source>
</evidence>
<reference evidence="3" key="1">
    <citation type="submission" date="2015-07" db="EMBL/GenBank/DDBJ databases">
        <title>Genome sequencing project for genomic taxonomy and phylogenomics of Bacillus-like bacteria.</title>
        <authorList>
            <person name="Liu B."/>
            <person name="Wang J."/>
            <person name="Zhu Y."/>
            <person name="Liu G."/>
            <person name="Chen Q."/>
            <person name="Chen Z."/>
            <person name="Lan J."/>
            <person name="Che J."/>
            <person name="Ge C."/>
            <person name="Shi H."/>
            <person name="Pan Z."/>
            <person name="Liu X."/>
        </authorList>
    </citation>
    <scope>NUCLEOTIDE SEQUENCE [LARGE SCALE GENOMIC DNA]</scope>
    <source>
        <strain evidence="3">FJAT-27997</strain>
    </source>
</reference>
<proteinExistence type="predicted"/>
<dbReference type="EMBL" id="LFZW01000002">
    <property type="protein sequence ID" value="KMY42791.1"/>
    <property type="molecule type" value="Genomic_DNA"/>
</dbReference>
<name>A0A0K9G8P7_9BACI</name>
<dbReference type="Pfam" id="PF08858">
    <property type="entry name" value="IDEAL"/>
    <property type="match status" value="1"/>
</dbReference>
<dbReference type="Gene3D" id="4.10.810.10">
    <property type="entry name" value="Virus Scaffolding Protein, Chain A"/>
    <property type="match status" value="1"/>
</dbReference>
<dbReference type="OrthoDB" id="2916442at2"/>
<dbReference type="InterPro" id="IPR027393">
    <property type="entry name" value="Virus_scaffolding_prot_C"/>
</dbReference>
<accession>A0A0K9G8P7</accession>
<organism evidence="2 3">
    <name type="scientific">Peribacillus loiseleuriae</name>
    <dbReference type="NCBI Taxonomy" id="1679170"/>
    <lineage>
        <taxon>Bacteria</taxon>
        <taxon>Bacillati</taxon>
        <taxon>Bacillota</taxon>
        <taxon>Bacilli</taxon>
        <taxon>Bacillales</taxon>
        <taxon>Bacillaceae</taxon>
        <taxon>Peribacillus</taxon>
    </lineage>
</organism>
<keyword evidence="3" id="KW-1185">Reference proteome</keyword>
<evidence type="ECO:0000313" key="3">
    <source>
        <dbReference type="Proteomes" id="UP000037146"/>
    </source>
</evidence>
<comment type="caution">
    <text evidence="2">The sequence shown here is derived from an EMBL/GenBank/DDBJ whole genome shotgun (WGS) entry which is preliminary data.</text>
</comment>
<dbReference type="InterPro" id="IPR014957">
    <property type="entry name" value="IDEAL_dom"/>
</dbReference>
<feature type="domain" description="IDEAL" evidence="1">
    <location>
        <begin position="19"/>
        <end position="55"/>
    </location>
</feature>
<dbReference type="RefSeq" id="WP_049684015.1">
    <property type="nucleotide sequence ID" value="NZ_LFZW01000002.1"/>
</dbReference>
<sequence length="59" mass="7091">MEKQLPRTPLNPEVIAEMVLDKAIRDFRKEKIEKAIDHSLKIRNKEEFMRLTEELKNIN</sequence>
<protein>
    <submittedName>
        <fullName evidence="2">Phosphoesterase</fullName>
    </submittedName>
</protein>
<dbReference type="AlphaFoldDB" id="A0A0K9G8P7"/>
<dbReference type="Proteomes" id="UP000037146">
    <property type="component" value="Unassembled WGS sequence"/>
</dbReference>
<evidence type="ECO:0000259" key="1">
    <source>
        <dbReference type="SMART" id="SM00914"/>
    </source>
</evidence>
<gene>
    <name evidence="2" type="ORF">AC625_24385</name>
</gene>